<keyword evidence="3" id="KW-1185">Reference proteome</keyword>
<feature type="coiled-coil region" evidence="1">
    <location>
        <begin position="11"/>
        <end position="38"/>
    </location>
</feature>
<reference evidence="2" key="3">
    <citation type="submission" date="2015-04" db="UniProtKB">
        <authorList>
            <consortium name="EnsemblPlants"/>
        </authorList>
    </citation>
    <scope>IDENTIFICATION</scope>
</reference>
<dbReference type="Proteomes" id="UP000032180">
    <property type="component" value="Chromosome 11"/>
</dbReference>
<sequence length="220" mass="25146">MAANATAARRIGVLTRRAERFRERAKQLRSAEEELRALEIPEEEEELRAPAVEEEEELRARDVPEGRIPSEVARVLANIDMGIDMEENSFAYLRRWLKVLAGRDEQFVVGREGPPTEVQDFINSLEEDEEGKFEEKVRLNARQVDEVKEVWRHLNGVDHEDFRALDSACRGYTTVQRFGEPIGEANELLRIIRSSGWVSALETRANQLDAEAESLQATLT</sequence>
<reference evidence="2 3" key="1">
    <citation type="submission" date="2012-08" db="EMBL/GenBank/DDBJ databases">
        <title>Oryza genome evolution.</title>
        <authorList>
            <person name="Wing R.A."/>
        </authorList>
    </citation>
    <scope>NUCLEOTIDE SEQUENCE</scope>
</reference>
<dbReference type="EnsemblPlants" id="LPERR11G12140.1">
    <property type="protein sequence ID" value="LPERR11G12140.1"/>
    <property type="gene ID" value="LPERR11G12140"/>
</dbReference>
<evidence type="ECO:0000256" key="1">
    <source>
        <dbReference type="SAM" id="Coils"/>
    </source>
</evidence>
<organism evidence="2 3">
    <name type="scientific">Leersia perrieri</name>
    <dbReference type="NCBI Taxonomy" id="77586"/>
    <lineage>
        <taxon>Eukaryota</taxon>
        <taxon>Viridiplantae</taxon>
        <taxon>Streptophyta</taxon>
        <taxon>Embryophyta</taxon>
        <taxon>Tracheophyta</taxon>
        <taxon>Spermatophyta</taxon>
        <taxon>Magnoliopsida</taxon>
        <taxon>Liliopsida</taxon>
        <taxon>Poales</taxon>
        <taxon>Poaceae</taxon>
        <taxon>BOP clade</taxon>
        <taxon>Oryzoideae</taxon>
        <taxon>Oryzeae</taxon>
        <taxon>Oryzinae</taxon>
        <taxon>Leersia</taxon>
    </lineage>
</organism>
<reference evidence="3" key="2">
    <citation type="submission" date="2013-12" db="EMBL/GenBank/DDBJ databases">
        <authorList>
            <person name="Yu Y."/>
            <person name="Lee S."/>
            <person name="de Baynast K."/>
            <person name="Wissotski M."/>
            <person name="Liu L."/>
            <person name="Talag J."/>
            <person name="Goicoechea J."/>
            <person name="Angelova A."/>
            <person name="Jetty R."/>
            <person name="Kudrna D."/>
            <person name="Golser W."/>
            <person name="Rivera L."/>
            <person name="Zhang J."/>
            <person name="Wing R."/>
        </authorList>
    </citation>
    <scope>NUCLEOTIDE SEQUENCE</scope>
</reference>
<keyword evidence="1" id="KW-0175">Coiled coil</keyword>
<accession>A0A0D9XSL1</accession>
<evidence type="ECO:0000313" key="2">
    <source>
        <dbReference type="EnsemblPlants" id="LPERR11G12140.1"/>
    </source>
</evidence>
<dbReference type="HOGENOM" id="CLU_1257696_0_0_1"/>
<proteinExistence type="predicted"/>
<dbReference type="Gramene" id="LPERR11G12140.1">
    <property type="protein sequence ID" value="LPERR11G12140.1"/>
    <property type="gene ID" value="LPERR11G12140"/>
</dbReference>
<evidence type="ECO:0000313" key="3">
    <source>
        <dbReference type="Proteomes" id="UP000032180"/>
    </source>
</evidence>
<protein>
    <submittedName>
        <fullName evidence="2">Uncharacterized protein</fullName>
    </submittedName>
</protein>
<dbReference type="AlphaFoldDB" id="A0A0D9XSL1"/>
<name>A0A0D9XSL1_9ORYZ</name>